<evidence type="ECO:0000256" key="1">
    <source>
        <dbReference type="SAM" id="MobiDB-lite"/>
    </source>
</evidence>
<dbReference type="Proteomes" id="UP000053236">
    <property type="component" value="Unassembled WGS sequence"/>
</dbReference>
<feature type="non-terminal residue" evidence="2">
    <location>
        <position position="84"/>
    </location>
</feature>
<accession>W2GHX4</accession>
<sequence length="84" mass="9354">MEDKNSGGAACNNPRTGFRDEGGMPEFFSAIKVKMTRSTRSNPTTNAPQREICLQCRWHCSCSLQRLNLRAPRMQLLASGASYT</sequence>
<dbReference type="EMBL" id="KI687338">
    <property type="protein sequence ID" value="ETK81880.1"/>
    <property type="molecule type" value="Genomic_DNA"/>
</dbReference>
<organism evidence="2">
    <name type="scientific">Phytophthora nicotianae</name>
    <name type="common">Potato buckeye rot agent</name>
    <name type="synonym">Phytophthora parasitica</name>
    <dbReference type="NCBI Taxonomy" id="4792"/>
    <lineage>
        <taxon>Eukaryota</taxon>
        <taxon>Sar</taxon>
        <taxon>Stramenopiles</taxon>
        <taxon>Oomycota</taxon>
        <taxon>Peronosporomycetes</taxon>
        <taxon>Peronosporales</taxon>
        <taxon>Peronosporaceae</taxon>
        <taxon>Phytophthora</taxon>
    </lineage>
</organism>
<evidence type="ECO:0000313" key="2">
    <source>
        <dbReference type="EMBL" id="ETK81880.1"/>
    </source>
</evidence>
<dbReference type="AlphaFoldDB" id="W2GHX4"/>
<feature type="region of interest" description="Disordered" evidence="1">
    <location>
        <begin position="1"/>
        <end position="23"/>
    </location>
</feature>
<protein>
    <submittedName>
        <fullName evidence="2">Uncharacterized protein</fullName>
    </submittedName>
</protein>
<reference evidence="2" key="1">
    <citation type="submission" date="2013-11" db="EMBL/GenBank/DDBJ databases">
        <title>The Genome Sequence of Phytophthora parasitica CJ02B3.</title>
        <authorList>
            <consortium name="The Broad Institute Genomics Platform"/>
            <person name="Russ C."/>
            <person name="Tyler B."/>
            <person name="Panabieres F."/>
            <person name="Shan W."/>
            <person name="Tripathy S."/>
            <person name="Grunwald N."/>
            <person name="Machado M."/>
            <person name="Johnson C.S."/>
            <person name="Arredondo F."/>
            <person name="Hong C."/>
            <person name="Coffey M."/>
            <person name="Young S.K."/>
            <person name="Zeng Q."/>
            <person name="Gargeya S."/>
            <person name="Fitzgerald M."/>
            <person name="Abouelleil A."/>
            <person name="Alvarado L."/>
            <person name="Chapman S.B."/>
            <person name="Gainer-Dewar J."/>
            <person name="Goldberg J."/>
            <person name="Griggs A."/>
            <person name="Gujja S."/>
            <person name="Hansen M."/>
            <person name="Howarth C."/>
            <person name="Imamovic A."/>
            <person name="Ireland A."/>
            <person name="Larimer J."/>
            <person name="McCowan C."/>
            <person name="Murphy C."/>
            <person name="Pearson M."/>
            <person name="Poon T.W."/>
            <person name="Priest M."/>
            <person name="Roberts A."/>
            <person name="Saif S."/>
            <person name="Shea T."/>
            <person name="Sykes S."/>
            <person name="Wortman J."/>
            <person name="Nusbaum C."/>
            <person name="Birren B."/>
        </authorList>
    </citation>
    <scope>NUCLEOTIDE SEQUENCE [LARGE SCALE GENOMIC DNA]</scope>
    <source>
        <strain evidence="2">CJ02B3</strain>
    </source>
</reference>
<gene>
    <name evidence="2" type="ORF">L915_12651</name>
</gene>
<name>W2GHX4_PHYNI</name>
<proteinExistence type="predicted"/>